<evidence type="ECO:0000256" key="7">
    <source>
        <dbReference type="ARBA" id="ARBA00023136"/>
    </source>
</evidence>
<feature type="transmembrane region" description="Helical" evidence="9">
    <location>
        <begin position="195"/>
        <end position="219"/>
    </location>
</feature>
<dbReference type="SUPFAM" id="SSF81345">
    <property type="entry name" value="ABC transporter involved in vitamin B12 uptake, BtuC"/>
    <property type="match status" value="1"/>
</dbReference>
<feature type="transmembrane region" description="Helical" evidence="9">
    <location>
        <begin position="239"/>
        <end position="262"/>
    </location>
</feature>
<feature type="transmembrane region" description="Helical" evidence="9">
    <location>
        <begin position="163"/>
        <end position="183"/>
    </location>
</feature>
<feature type="transmembrane region" description="Helical" evidence="9">
    <location>
        <begin position="54"/>
        <end position="76"/>
    </location>
</feature>
<sequence>MVSVPYGEYRRGSPWPRSPDGTTGGRVTTTATAPSVPAGDRRPRTTRSLRRRRLLGLALLFALLVACCLASVAIGAKAIPLGHVWDALVAPTGSEDDIVVRSLRIPRTVLGALAGAALGLAGTLIQGHTRNPLADPGLLGVNAGAAFAVVTGIYAFGVTSLFGYVWFAFAGALIASVAVFVLGSAGRGGPTPVTLALAGAAVSALLAALTTSVILVDVASLDAYRFWSVGSLAGRDAEVAGQVVWFLLAGAVIGLAGAPALNALSLGEDVARSLGQSVRRTRVLGVVAITLLAGGATAACGPIAFVGLVVPHVVRAFTGPDHRWLLPASALAGAVLLLTADVLGRIVARPGELQVGIVLALVGAPFFIALVRRRTMVQL</sequence>
<evidence type="ECO:0000256" key="2">
    <source>
        <dbReference type="ARBA" id="ARBA00007935"/>
    </source>
</evidence>
<keyword evidence="3" id="KW-0813">Transport</keyword>
<feature type="transmembrane region" description="Helical" evidence="9">
    <location>
        <begin position="105"/>
        <end position="125"/>
    </location>
</feature>
<keyword evidence="7 9" id="KW-0472">Membrane</keyword>
<comment type="similarity">
    <text evidence="2">Belongs to the binding-protein-dependent transport system permease family. FecCD subfamily.</text>
</comment>
<dbReference type="PANTHER" id="PTHR30472:SF1">
    <property type="entry name" value="FE(3+) DICITRATE TRANSPORT SYSTEM PERMEASE PROTEIN FECC-RELATED"/>
    <property type="match status" value="1"/>
</dbReference>
<name>A0ABX1S839_9PSEU</name>
<evidence type="ECO:0000256" key="5">
    <source>
        <dbReference type="ARBA" id="ARBA00022692"/>
    </source>
</evidence>
<comment type="caution">
    <text evidence="10">The sequence shown here is derived from an EMBL/GenBank/DDBJ whole genome shotgun (WGS) entry which is preliminary data.</text>
</comment>
<feature type="transmembrane region" description="Helical" evidence="9">
    <location>
        <begin position="324"/>
        <end position="343"/>
    </location>
</feature>
<dbReference type="Pfam" id="PF01032">
    <property type="entry name" value="FecCD"/>
    <property type="match status" value="1"/>
</dbReference>
<dbReference type="InterPro" id="IPR000522">
    <property type="entry name" value="ABC_transptr_permease_BtuC"/>
</dbReference>
<evidence type="ECO:0000256" key="9">
    <source>
        <dbReference type="SAM" id="Phobius"/>
    </source>
</evidence>
<evidence type="ECO:0000313" key="11">
    <source>
        <dbReference type="Proteomes" id="UP000820669"/>
    </source>
</evidence>
<accession>A0ABX1S839</accession>
<dbReference type="EMBL" id="JAAXLA010000004">
    <property type="protein sequence ID" value="NMH96424.1"/>
    <property type="molecule type" value="Genomic_DNA"/>
</dbReference>
<feature type="transmembrane region" description="Helical" evidence="9">
    <location>
        <begin position="283"/>
        <end position="304"/>
    </location>
</feature>
<reference evidence="10 11" key="1">
    <citation type="submission" date="2020-04" db="EMBL/GenBank/DDBJ databases">
        <authorList>
            <person name="Klaysubun C."/>
            <person name="Duangmal K."/>
            <person name="Lipun K."/>
        </authorList>
    </citation>
    <scope>NUCLEOTIDE SEQUENCE [LARGE SCALE GENOMIC DNA]</scope>
    <source>
        <strain evidence="10 11">K10HN5</strain>
    </source>
</reference>
<dbReference type="Proteomes" id="UP000820669">
    <property type="component" value="Unassembled WGS sequence"/>
</dbReference>
<dbReference type="CDD" id="cd06550">
    <property type="entry name" value="TM_ABC_iron-siderophores_like"/>
    <property type="match status" value="1"/>
</dbReference>
<evidence type="ECO:0000313" key="10">
    <source>
        <dbReference type="EMBL" id="NMH96424.1"/>
    </source>
</evidence>
<dbReference type="Gene3D" id="1.10.3470.10">
    <property type="entry name" value="ABC transporter involved in vitamin B12 uptake, BtuC"/>
    <property type="match status" value="1"/>
</dbReference>
<feature type="transmembrane region" description="Helical" evidence="9">
    <location>
        <begin position="137"/>
        <end position="157"/>
    </location>
</feature>
<evidence type="ECO:0000256" key="1">
    <source>
        <dbReference type="ARBA" id="ARBA00004651"/>
    </source>
</evidence>
<evidence type="ECO:0000256" key="4">
    <source>
        <dbReference type="ARBA" id="ARBA00022475"/>
    </source>
</evidence>
<evidence type="ECO:0000256" key="8">
    <source>
        <dbReference type="SAM" id="MobiDB-lite"/>
    </source>
</evidence>
<evidence type="ECO:0000256" key="6">
    <source>
        <dbReference type="ARBA" id="ARBA00022989"/>
    </source>
</evidence>
<dbReference type="PANTHER" id="PTHR30472">
    <property type="entry name" value="FERRIC ENTEROBACTIN TRANSPORT SYSTEM PERMEASE PROTEIN"/>
    <property type="match status" value="1"/>
</dbReference>
<keyword evidence="11" id="KW-1185">Reference proteome</keyword>
<protein>
    <submittedName>
        <fullName evidence="10">Iron chelate uptake ABC transporter family permease subunit</fullName>
    </submittedName>
</protein>
<keyword evidence="4" id="KW-1003">Cell membrane</keyword>
<feature type="transmembrane region" description="Helical" evidence="9">
    <location>
        <begin position="355"/>
        <end position="372"/>
    </location>
</feature>
<comment type="subcellular location">
    <subcellularLocation>
        <location evidence="1">Cell membrane</location>
        <topology evidence="1">Multi-pass membrane protein</topology>
    </subcellularLocation>
</comment>
<proteinExistence type="inferred from homology"/>
<organism evidence="10 11">
    <name type="scientific">Pseudonocardia acidicola</name>
    <dbReference type="NCBI Taxonomy" id="2724939"/>
    <lineage>
        <taxon>Bacteria</taxon>
        <taxon>Bacillati</taxon>
        <taxon>Actinomycetota</taxon>
        <taxon>Actinomycetes</taxon>
        <taxon>Pseudonocardiales</taxon>
        <taxon>Pseudonocardiaceae</taxon>
        <taxon>Pseudonocardia</taxon>
    </lineage>
</organism>
<gene>
    <name evidence="10" type="ORF">HF526_03680</name>
</gene>
<feature type="region of interest" description="Disordered" evidence="8">
    <location>
        <begin position="1"/>
        <end position="47"/>
    </location>
</feature>
<keyword evidence="6 9" id="KW-1133">Transmembrane helix</keyword>
<dbReference type="InterPro" id="IPR037294">
    <property type="entry name" value="ABC_BtuC-like"/>
</dbReference>
<evidence type="ECO:0000256" key="3">
    <source>
        <dbReference type="ARBA" id="ARBA00022448"/>
    </source>
</evidence>
<keyword evidence="5 9" id="KW-0812">Transmembrane</keyword>